<sequence>MMTASRSFLPALLAALTLALPVHAAQQPPAEDPDTLILSDTLRYDDVKRTSTFTGNVIMTRGDLTLKSDTLAMREDAEGFQFGTATANKGKEVFIRQVRAGTAEVMEATGLRAEYDGKNETLDIIGQAVVTRLVCGKPFDNVRGQRIRYNQKTDTYEAFGGGDSAAPGGRVRSVAQSRAKSDAAAAACKDVAPAKPAASN</sequence>
<protein>
    <submittedName>
        <fullName evidence="5">LptA, protein essential for LPS transport across the periplasm</fullName>
    </submittedName>
</protein>
<dbReference type="Pfam" id="PF03968">
    <property type="entry name" value="LptD_N"/>
    <property type="match status" value="1"/>
</dbReference>
<feature type="domain" description="Organic solvent tolerance-like N-terminal" evidence="4">
    <location>
        <begin position="37"/>
        <end position="154"/>
    </location>
</feature>
<evidence type="ECO:0000256" key="3">
    <source>
        <dbReference type="ARBA" id="ARBA00022764"/>
    </source>
</evidence>
<keyword evidence="1" id="KW-0813">Transport</keyword>
<evidence type="ECO:0000259" key="4">
    <source>
        <dbReference type="Pfam" id="PF03968"/>
    </source>
</evidence>
<proteinExistence type="inferred from homology"/>
<dbReference type="GO" id="GO:0001530">
    <property type="term" value="F:lipopolysaccharide binding"/>
    <property type="evidence" value="ECO:0007669"/>
    <property type="project" value="InterPro"/>
</dbReference>
<reference evidence="5" key="1">
    <citation type="submission" date="2019-03" db="EMBL/GenBank/DDBJ databases">
        <authorList>
            <person name="Danneels B."/>
        </authorList>
    </citation>
    <scope>NUCLEOTIDE SEQUENCE</scope>
</reference>
<dbReference type="AlphaFoldDB" id="A0A484NUK7"/>
<evidence type="ECO:0000313" key="5">
    <source>
        <dbReference type="EMBL" id="VFR17025.1"/>
    </source>
</evidence>
<dbReference type="EMBL" id="CAADHY010000008">
    <property type="protein sequence ID" value="VFR17025.1"/>
    <property type="molecule type" value="Genomic_DNA"/>
</dbReference>
<gene>
    <name evidence="5" type="ORF">AMP9_0540</name>
</gene>
<organism evidence="5">
    <name type="scientific">plant metagenome</name>
    <dbReference type="NCBI Taxonomy" id="1297885"/>
    <lineage>
        <taxon>unclassified sequences</taxon>
        <taxon>metagenomes</taxon>
        <taxon>organismal metagenomes</taxon>
    </lineage>
</organism>
<accession>A0A484NUK7</accession>
<dbReference type="GO" id="GO:0030288">
    <property type="term" value="C:outer membrane-bounded periplasmic space"/>
    <property type="evidence" value="ECO:0007669"/>
    <property type="project" value="TreeGrafter"/>
</dbReference>
<dbReference type="Gene3D" id="2.60.450.10">
    <property type="entry name" value="Lipopolysaccharide (LPS) transport protein A like domain"/>
    <property type="match status" value="1"/>
</dbReference>
<dbReference type="PANTHER" id="PTHR36504:SF1">
    <property type="entry name" value="LIPOPOLYSACCHARIDE EXPORT SYSTEM PROTEIN LPTA"/>
    <property type="match status" value="1"/>
</dbReference>
<evidence type="ECO:0000256" key="1">
    <source>
        <dbReference type="ARBA" id="ARBA00022448"/>
    </source>
</evidence>
<keyword evidence="2" id="KW-0732">Signal</keyword>
<dbReference type="NCBIfam" id="TIGR03002">
    <property type="entry name" value="outer_YhbN_LptA"/>
    <property type="match status" value="1"/>
</dbReference>
<dbReference type="InterPro" id="IPR052037">
    <property type="entry name" value="LPS_export_LptA"/>
</dbReference>
<dbReference type="GO" id="GO:0015920">
    <property type="term" value="P:lipopolysaccharide transport"/>
    <property type="evidence" value="ECO:0007669"/>
    <property type="project" value="InterPro"/>
</dbReference>
<dbReference type="GO" id="GO:0017089">
    <property type="term" value="F:glycolipid transfer activity"/>
    <property type="evidence" value="ECO:0007669"/>
    <property type="project" value="TreeGrafter"/>
</dbReference>
<dbReference type="HAMAP" id="MF_01914">
    <property type="entry name" value="LPS_assembly_LptA"/>
    <property type="match status" value="1"/>
</dbReference>
<dbReference type="GO" id="GO:0009279">
    <property type="term" value="C:cell outer membrane"/>
    <property type="evidence" value="ECO:0007669"/>
    <property type="project" value="TreeGrafter"/>
</dbReference>
<dbReference type="InterPro" id="IPR014340">
    <property type="entry name" value="LptA"/>
</dbReference>
<dbReference type="PANTHER" id="PTHR36504">
    <property type="entry name" value="LIPOPOLYSACCHARIDE EXPORT SYSTEM PROTEIN LPTA"/>
    <property type="match status" value="1"/>
</dbReference>
<keyword evidence="3" id="KW-0574">Periplasm</keyword>
<name>A0A484NUK7_9ZZZZ</name>
<evidence type="ECO:0000256" key="2">
    <source>
        <dbReference type="ARBA" id="ARBA00022729"/>
    </source>
</evidence>
<dbReference type="InterPro" id="IPR005653">
    <property type="entry name" value="OstA-like_N"/>
</dbReference>